<dbReference type="EMBL" id="MU117994">
    <property type="protein sequence ID" value="KAF9649709.1"/>
    <property type="molecule type" value="Genomic_DNA"/>
</dbReference>
<dbReference type="Proteomes" id="UP000886501">
    <property type="component" value="Unassembled WGS sequence"/>
</dbReference>
<accession>A0ACB6ZJJ4</accession>
<protein>
    <submittedName>
        <fullName evidence="1">Uncharacterized protein</fullName>
    </submittedName>
</protein>
<gene>
    <name evidence="1" type="ORF">BDM02DRAFT_3113345</name>
</gene>
<name>A0ACB6ZJJ4_THEGA</name>
<reference evidence="1" key="2">
    <citation type="journal article" date="2020" name="Nat. Commun.">
        <title>Large-scale genome sequencing of mycorrhizal fungi provides insights into the early evolution of symbiotic traits.</title>
        <authorList>
            <person name="Miyauchi S."/>
            <person name="Kiss E."/>
            <person name="Kuo A."/>
            <person name="Drula E."/>
            <person name="Kohler A."/>
            <person name="Sanchez-Garcia M."/>
            <person name="Morin E."/>
            <person name="Andreopoulos B."/>
            <person name="Barry K.W."/>
            <person name="Bonito G."/>
            <person name="Buee M."/>
            <person name="Carver A."/>
            <person name="Chen C."/>
            <person name="Cichocki N."/>
            <person name="Clum A."/>
            <person name="Culley D."/>
            <person name="Crous P.W."/>
            <person name="Fauchery L."/>
            <person name="Girlanda M."/>
            <person name="Hayes R.D."/>
            <person name="Keri Z."/>
            <person name="LaButti K."/>
            <person name="Lipzen A."/>
            <person name="Lombard V."/>
            <person name="Magnuson J."/>
            <person name="Maillard F."/>
            <person name="Murat C."/>
            <person name="Nolan M."/>
            <person name="Ohm R.A."/>
            <person name="Pangilinan J."/>
            <person name="Pereira M.F."/>
            <person name="Perotto S."/>
            <person name="Peter M."/>
            <person name="Pfister S."/>
            <person name="Riley R."/>
            <person name="Sitrit Y."/>
            <person name="Stielow J.B."/>
            <person name="Szollosi G."/>
            <person name="Zifcakova L."/>
            <person name="Stursova M."/>
            <person name="Spatafora J.W."/>
            <person name="Tedersoo L."/>
            <person name="Vaario L.M."/>
            <person name="Yamada A."/>
            <person name="Yan M."/>
            <person name="Wang P."/>
            <person name="Xu J."/>
            <person name="Bruns T."/>
            <person name="Baldrian P."/>
            <person name="Vilgalys R."/>
            <person name="Dunand C."/>
            <person name="Henrissat B."/>
            <person name="Grigoriev I.V."/>
            <person name="Hibbett D."/>
            <person name="Nagy L.G."/>
            <person name="Martin F.M."/>
        </authorList>
    </citation>
    <scope>NUCLEOTIDE SEQUENCE</scope>
    <source>
        <strain evidence="1">P2</strain>
    </source>
</reference>
<proteinExistence type="predicted"/>
<sequence>MAEVLVALDELHAHFRPDITFTDKGTGVHRCSHAWVGLPFSYETDHWAMGVVMHWCLFNRYSFGVKTRDASDSIRDAVLTVPYDLDGERDAVDPYTGDLLYRILDKSPFSRITTSEMKHHPFL</sequence>
<keyword evidence="2" id="KW-1185">Reference proteome</keyword>
<evidence type="ECO:0000313" key="2">
    <source>
        <dbReference type="Proteomes" id="UP000886501"/>
    </source>
</evidence>
<reference evidence="1" key="1">
    <citation type="submission" date="2019-10" db="EMBL/GenBank/DDBJ databases">
        <authorList>
            <consortium name="DOE Joint Genome Institute"/>
            <person name="Kuo A."/>
            <person name="Miyauchi S."/>
            <person name="Kiss E."/>
            <person name="Drula E."/>
            <person name="Kohler A."/>
            <person name="Sanchez-Garcia M."/>
            <person name="Andreopoulos B."/>
            <person name="Barry K.W."/>
            <person name="Bonito G."/>
            <person name="Buee M."/>
            <person name="Carver A."/>
            <person name="Chen C."/>
            <person name="Cichocki N."/>
            <person name="Clum A."/>
            <person name="Culley D."/>
            <person name="Crous P.W."/>
            <person name="Fauchery L."/>
            <person name="Girlanda M."/>
            <person name="Hayes R."/>
            <person name="Keri Z."/>
            <person name="Labutti K."/>
            <person name="Lipzen A."/>
            <person name="Lombard V."/>
            <person name="Magnuson J."/>
            <person name="Maillard F."/>
            <person name="Morin E."/>
            <person name="Murat C."/>
            <person name="Nolan M."/>
            <person name="Ohm R."/>
            <person name="Pangilinan J."/>
            <person name="Pereira M."/>
            <person name="Perotto S."/>
            <person name="Peter M."/>
            <person name="Riley R."/>
            <person name="Sitrit Y."/>
            <person name="Stielow B."/>
            <person name="Szollosi G."/>
            <person name="Zifcakova L."/>
            <person name="Stursova M."/>
            <person name="Spatafora J.W."/>
            <person name="Tedersoo L."/>
            <person name="Vaario L.-M."/>
            <person name="Yamada A."/>
            <person name="Yan M."/>
            <person name="Wang P."/>
            <person name="Xu J."/>
            <person name="Bruns T."/>
            <person name="Baldrian P."/>
            <person name="Vilgalys R."/>
            <person name="Henrissat B."/>
            <person name="Grigoriev I.V."/>
            <person name="Hibbett D."/>
            <person name="Nagy L.G."/>
            <person name="Martin F.M."/>
        </authorList>
    </citation>
    <scope>NUCLEOTIDE SEQUENCE</scope>
    <source>
        <strain evidence="1">P2</strain>
    </source>
</reference>
<organism evidence="1 2">
    <name type="scientific">Thelephora ganbajun</name>
    <name type="common">Ganba fungus</name>
    <dbReference type="NCBI Taxonomy" id="370292"/>
    <lineage>
        <taxon>Eukaryota</taxon>
        <taxon>Fungi</taxon>
        <taxon>Dikarya</taxon>
        <taxon>Basidiomycota</taxon>
        <taxon>Agaricomycotina</taxon>
        <taxon>Agaricomycetes</taxon>
        <taxon>Thelephorales</taxon>
        <taxon>Thelephoraceae</taxon>
        <taxon>Thelephora</taxon>
    </lineage>
</organism>
<comment type="caution">
    <text evidence="1">The sequence shown here is derived from an EMBL/GenBank/DDBJ whole genome shotgun (WGS) entry which is preliminary data.</text>
</comment>
<evidence type="ECO:0000313" key="1">
    <source>
        <dbReference type="EMBL" id="KAF9649709.1"/>
    </source>
</evidence>